<evidence type="ECO:0000259" key="1">
    <source>
        <dbReference type="Pfam" id="PF01968"/>
    </source>
</evidence>
<dbReference type="Pfam" id="PF05378">
    <property type="entry name" value="Hydant_A_N"/>
    <property type="match status" value="1"/>
</dbReference>
<dbReference type="RefSeq" id="WP_249328411.1">
    <property type="nucleotide sequence ID" value="NZ_CP060635.1"/>
</dbReference>
<evidence type="ECO:0000313" key="3">
    <source>
        <dbReference type="EMBL" id="QNM07717.1"/>
    </source>
</evidence>
<dbReference type="AlphaFoldDB" id="A0A7G9GA85"/>
<feature type="domain" description="Hydantoinase A/oxoprolinase" evidence="1">
    <location>
        <begin position="190"/>
        <end position="495"/>
    </location>
</feature>
<feature type="domain" description="Hydantoinase/oxoprolinase N-terminal" evidence="2">
    <location>
        <begin position="4"/>
        <end position="135"/>
    </location>
</feature>
<dbReference type="PANTHER" id="PTHR11365">
    <property type="entry name" value="5-OXOPROLINASE RELATED"/>
    <property type="match status" value="1"/>
</dbReference>
<dbReference type="PANTHER" id="PTHR11365:SF2">
    <property type="entry name" value="5-OXOPROLINASE"/>
    <property type="match status" value="1"/>
</dbReference>
<dbReference type="KEGG" id="whj:H9Q79_12415"/>
<keyword evidence="4" id="KW-1185">Reference proteome</keyword>
<reference evidence="3 4" key="1">
    <citation type="submission" date="2020-08" db="EMBL/GenBank/DDBJ databases">
        <authorList>
            <person name="Liu C."/>
            <person name="Sun Q."/>
        </authorList>
    </citation>
    <scope>NUCLEOTIDE SEQUENCE [LARGE SCALE GENOMIC DNA]</scope>
    <source>
        <strain evidence="3 4">NSJ-29</strain>
    </source>
</reference>
<dbReference type="Pfam" id="PF01968">
    <property type="entry name" value="Hydantoinase_A"/>
    <property type="match status" value="1"/>
</dbReference>
<evidence type="ECO:0000313" key="4">
    <source>
        <dbReference type="Proteomes" id="UP000515860"/>
    </source>
</evidence>
<evidence type="ECO:0000259" key="2">
    <source>
        <dbReference type="Pfam" id="PF05378"/>
    </source>
</evidence>
<dbReference type="GO" id="GO:0006749">
    <property type="term" value="P:glutathione metabolic process"/>
    <property type="evidence" value="ECO:0007669"/>
    <property type="project" value="TreeGrafter"/>
</dbReference>
<protein>
    <recommendedName>
        <fullName evidence="5">Hydantoinase/oxoprolinase</fullName>
    </recommendedName>
</protein>
<dbReference type="InterPro" id="IPR043129">
    <property type="entry name" value="ATPase_NBD"/>
</dbReference>
<dbReference type="GO" id="GO:0017168">
    <property type="term" value="F:5-oxoprolinase (ATP-hydrolyzing) activity"/>
    <property type="evidence" value="ECO:0007669"/>
    <property type="project" value="TreeGrafter"/>
</dbReference>
<dbReference type="SUPFAM" id="SSF53067">
    <property type="entry name" value="Actin-like ATPase domain"/>
    <property type="match status" value="2"/>
</dbReference>
<evidence type="ECO:0008006" key="5">
    <source>
        <dbReference type="Google" id="ProtNLM"/>
    </source>
</evidence>
<gene>
    <name evidence="3" type="ORF">H9Q79_12415</name>
</gene>
<dbReference type="EMBL" id="CP060635">
    <property type="protein sequence ID" value="QNM07717.1"/>
    <property type="molecule type" value="Genomic_DNA"/>
</dbReference>
<name>A0A7G9GA85_9FIRM</name>
<organism evidence="3 4">
    <name type="scientific">Wansuia hejianensis</name>
    <dbReference type="NCBI Taxonomy" id="2763667"/>
    <lineage>
        <taxon>Bacteria</taxon>
        <taxon>Bacillati</taxon>
        <taxon>Bacillota</taxon>
        <taxon>Clostridia</taxon>
        <taxon>Lachnospirales</taxon>
        <taxon>Lachnospiraceae</taxon>
        <taxon>Wansuia</taxon>
    </lineage>
</organism>
<dbReference type="Proteomes" id="UP000515860">
    <property type="component" value="Chromosome"/>
</dbReference>
<accession>A0A7G9GA85</accession>
<dbReference type="InterPro" id="IPR002821">
    <property type="entry name" value="Hydantoinase_A"/>
</dbReference>
<dbReference type="InterPro" id="IPR008040">
    <property type="entry name" value="Hydant_A_N"/>
</dbReference>
<dbReference type="GO" id="GO:0005829">
    <property type="term" value="C:cytosol"/>
    <property type="evidence" value="ECO:0007669"/>
    <property type="project" value="TreeGrafter"/>
</dbReference>
<dbReference type="InterPro" id="IPR045079">
    <property type="entry name" value="Oxoprolinase-like"/>
</dbReference>
<sequence length="682" mass="74844">MIGIGIDTGGTYTDAVVYDMDRKKILCSGKALTTKSELEKGITEALDMLEPDYVKKAELLALSTTLATNACLEDKGSRAKLLMIGMNPEAMGNLEAVYASYGFHDLSQLVFIDGKPEHIFQEPEEPDWEALKRRIPKEFRNCAAAGVVQIYPQADGGKLEKKAKAILEDQIKIPVTTAYDMFDELDVLKRGAGTLLNARLIPLIAEFLAAVKHVMKDRGLDIPIAIMRSDGSLMSEGMAKDYPVETLLSGPAASVVGGSVMAKTSDAVIVDMGGTTTDVALIRGRQPVTAEKGISIGKWRTTVHGLYVDTFLLGGDSAVRFNDKGMFLDLRRVIPISLLAQRHPEVTVKLRGLAEQHRSHTRMLSEFYVLQKDIGRGEGYTREERRICSALKKAPLMAEELAERLGTDIYGLRTERLEAEGVLMRSGLTPTDMMVVKGDFPVYSPDAALAAIEFLAENVPEEAEEIPEKIYRLVEKKLYCNIVRILLKQKYPGKEKVINKKSVQELIEWSYEDAVNGKKGDWISLPVRSELPIVGVGAPIHIFLPRVARLLGTEAIINENASVANAVGAIASQIVTKVQLHVKAEYDGAELKGYSVYEGSEQRMFAEYPEAEKLALKLAEQQVLDKSRRQGASGSPQVKISVKKLRLTEDESSVFFESIVEAVATDQFQISAGGSRSADGCS</sequence>
<proteinExistence type="predicted"/>